<dbReference type="OrthoDB" id="4545778at2"/>
<dbReference type="AlphaFoldDB" id="T0HRP1"/>
<dbReference type="eggNOG" id="COG1475">
    <property type="taxonomic scope" value="Bacteria"/>
</dbReference>
<protein>
    <recommendedName>
        <fullName evidence="3">ParB/Sulfiredoxin domain-containing protein</fullName>
    </recommendedName>
</protein>
<dbReference type="Pfam" id="PF20188">
    <property type="entry name" value="DUF6551"/>
    <property type="match status" value="1"/>
</dbReference>
<evidence type="ECO:0000313" key="2">
    <source>
        <dbReference type="Proteomes" id="UP000015531"/>
    </source>
</evidence>
<dbReference type="Proteomes" id="UP000015531">
    <property type="component" value="Unassembled WGS sequence"/>
</dbReference>
<organism evidence="1 2">
    <name type="scientific">Sphingobium lactosutens DS20</name>
    <dbReference type="NCBI Taxonomy" id="1331060"/>
    <lineage>
        <taxon>Bacteria</taxon>
        <taxon>Pseudomonadati</taxon>
        <taxon>Pseudomonadota</taxon>
        <taxon>Alphaproteobacteria</taxon>
        <taxon>Sphingomonadales</taxon>
        <taxon>Sphingomonadaceae</taxon>
        <taxon>Sphingobium</taxon>
    </lineage>
</organism>
<proteinExistence type="predicted"/>
<dbReference type="SUPFAM" id="SSF110849">
    <property type="entry name" value="ParB/Sulfiredoxin"/>
    <property type="match status" value="1"/>
</dbReference>
<reference evidence="1 2" key="1">
    <citation type="journal article" date="2013" name="Genome Announc.">
        <title>Draft Genome Sequence of Sphingobium lactosutens Strain DS20T, Isolated from a Hexachlorocyclohexane Dumpsite.</title>
        <authorList>
            <person name="Kumar R."/>
            <person name="Dwivedi V."/>
            <person name="Negi V."/>
            <person name="Khurana J.P."/>
            <person name="Lal R."/>
        </authorList>
    </citation>
    <scope>NUCLEOTIDE SEQUENCE [LARGE SCALE GENOMIC DNA]</scope>
    <source>
        <strain evidence="1 2">DS20</strain>
    </source>
</reference>
<evidence type="ECO:0008006" key="3">
    <source>
        <dbReference type="Google" id="ProtNLM"/>
    </source>
</evidence>
<sequence>MTQKIRYAAAKGSLPVLQYLTPGQLQVDASYQRSIENGQSRNLIARIAKDWNWDLYQVLVVSRRGDQGLFVVDGQHRLQAAKLRGDIGQLPFVVATYASAQEEAAIFAQLNRQRTPLKALDIFKAALAGRDPEACAVMSLIANAGLSLATSTNNVDQAPGAISNIGGIREARRSWGDKSTLKALRVMARGFDGQVMRYAGTIFGGIAGTVGAADKAGRPISEALLVAVLGGQEQTDWYRDIMSHKAKFPEMRTPDAAAHIITTSYEEAAADDEEIAA</sequence>
<comment type="caution">
    <text evidence="1">The sequence shown here is derived from an EMBL/GenBank/DDBJ whole genome shotgun (WGS) entry which is preliminary data.</text>
</comment>
<dbReference type="InterPro" id="IPR046681">
    <property type="entry name" value="DUF6551"/>
</dbReference>
<name>T0HRP1_9SPHN</name>
<dbReference type="InterPro" id="IPR036086">
    <property type="entry name" value="ParB/Sulfiredoxin_sf"/>
</dbReference>
<keyword evidence="2" id="KW-1185">Reference proteome</keyword>
<dbReference type="PATRIC" id="fig|1331060.3.peg.2042"/>
<accession>T0HRP1</accession>
<gene>
    <name evidence="1" type="ORF">RLDS_10680</name>
</gene>
<dbReference type="RefSeq" id="WP_021225860.1">
    <property type="nucleotide sequence ID" value="NZ_ATDP01000082.1"/>
</dbReference>
<dbReference type="EMBL" id="ATDP01000082">
    <property type="protein sequence ID" value="EQB15732.1"/>
    <property type="molecule type" value="Genomic_DNA"/>
</dbReference>
<evidence type="ECO:0000313" key="1">
    <source>
        <dbReference type="EMBL" id="EQB15732.1"/>
    </source>
</evidence>